<evidence type="ECO:0000256" key="1">
    <source>
        <dbReference type="SAM" id="MobiDB-lite"/>
    </source>
</evidence>
<dbReference type="AlphaFoldDB" id="A0A8H4T215"/>
<accession>A0A8H4T215</accession>
<dbReference type="OrthoDB" id="2592504at2759"/>
<dbReference type="EMBL" id="JABEXW010000991">
    <property type="protein sequence ID" value="KAF4949884.1"/>
    <property type="molecule type" value="Genomic_DNA"/>
</dbReference>
<proteinExistence type="predicted"/>
<organism evidence="3 4">
    <name type="scientific">Fusarium sarcochroum</name>
    <dbReference type="NCBI Taxonomy" id="1208366"/>
    <lineage>
        <taxon>Eukaryota</taxon>
        <taxon>Fungi</taxon>
        <taxon>Dikarya</taxon>
        <taxon>Ascomycota</taxon>
        <taxon>Pezizomycotina</taxon>
        <taxon>Sordariomycetes</taxon>
        <taxon>Hypocreomycetidae</taxon>
        <taxon>Hypocreales</taxon>
        <taxon>Nectriaceae</taxon>
        <taxon>Fusarium</taxon>
        <taxon>Fusarium lateritium species complex</taxon>
    </lineage>
</organism>
<feature type="domain" description="DUF7726" evidence="2">
    <location>
        <begin position="190"/>
        <end position="257"/>
    </location>
</feature>
<reference evidence="3" key="2">
    <citation type="submission" date="2020-05" db="EMBL/GenBank/DDBJ databases">
        <authorList>
            <person name="Kim H.-S."/>
            <person name="Proctor R.H."/>
            <person name="Brown D.W."/>
        </authorList>
    </citation>
    <scope>NUCLEOTIDE SEQUENCE</scope>
    <source>
        <strain evidence="3">NRRL 20472</strain>
    </source>
</reference>
<reference evidence="3" key="1">
    <citation type="journal article" date="2020" name="BMC Genomics">
        <title>Correction to: Identification and distribution of gene clusters required for synthesis of sphingolipid metabolism inhibitors in diverse species of the filamentous fungus Fusarium.</title>
        <authorList>
            <person name="Kim H.S."/>
            <person name="Lohmar J.M."/>
            <person name="Busman M."/>
            <person name="Brown D.W."/>
            <person name="Naumann T.A."/>
            <person name="Divon H.H."/>
            <person name="Lysoe E."/>
            <person name="Uhlig S."/>
            <person name="Proctor R.H."/>
        </authorList>
    </citation>
    <scope>NUCLEOTIDE SEQUENCE</scope>
    <source>
        <strain evidence="3">NRRL 20472</strain>
    </source>
</reference>
<dbReference type="PANTHER" id="PTHR42339">
    <property type="entry name" value="HISTONE H1"/>
    <property type="match status" value="1"/>
</dbReference>
<feature type="domain" description="DUF7726" evidence="2">
    <location>
        <begin position="296"/>
        <end position="376"/>
    </location>
</feature>
<dbReference type="PANTHER" id="PTHR42339:SF1">
    <property type="entry name" value="HISTONE H1"/>
    <property type="match status" value="1"/>
</dbReference>
<comment type="caution">
    <text evidence="3">The sequence shown here is derived from an EMBL/GenBank/DDBJ whole genome shotgun (WGS) entry which is preliminary data.</text>
</comment>
<dbReference type="Pfam" id="PF24852">
    <property type="entry name" value="DUF7726"/>
    <property type="match status" value="2"/>
</dbReference>
<evidence type="ECO:0000259" key="2">
    <source>
        <dbReference type="Pfam" id="PF24852"/>
    </source>
</evidence>
<keyword evidence="4" id="KW-1185">Reference proteome</keyword>
<sequence>MSGWTWSPRQAMLQMSQHPTGMASRPDIPPQALPSMPALNLPHPPVHNPVPPVYNNQAPLISNSAPLIYNNSARPVPSIPAPPVYNNQIPPVPNHPAPPVYYNPPPPAVPHTAGYTPAGPPPPIFNNMTGGMPSGGQQHVPPTAPTATTTTNSRKRKSDVAADNTQQDLFPADVEDIDSEDERLDLLDSDTCNSIRRKIRTWIDSGAQKVGEFQQTIGVSSKAYGSFMNRTGTWDGQGTDTFAKAHRFFKKRELQGLPLKANKPKKPKTAASSKAVDDALDVSGVDPLPGEENGTVPIYDTCNDIRKKIRPVLAKDGMTQAGFIRALNKNLPEGKSVSAANLRYFMGRKGVRDGNTNITFYAAYVFFEKRRIKAGKPKTQSREKMENAWGPKGFDTEHGANQHYTCFAGEEPVMDEFGRIDFVQRY</sequence>
<dbReference type="Proteomes" id="UP000622797">
    <property type="component" value="Unassembled WGS sequence"/>
</dbReference>
<evidence type="ECO:0000313" key="4">
    <source>
        <dbReference type="Proteomes" id="UP000622797"/>
    </source>
</evidence>
<evidence type="ECO:0000313" key="3">
    <source>
        <dbReference type="EMBL" id="KAF4949884.1"/>
    </source>
</evidence>
<protein>
    <recommendedName>
        <fullName evidence="2">DUF7726 domain-containing protein</fullName>
    </recommendedName>
</protein>
<dbReference type="InterPro" id="IPR056143">
    <property type="entry name" value="DUF7726"/>
</dbReference>
<feature type="region of interest" description="Disordered" evidence="1">
    <location>
        <begin position="128"/>
        <end position="168"/>
    </location>
</feature>
<name>A0A8H4T215_9HYPO</name>
<gene>
    <name evidence="3" type="ORF">FSARC_13353</name>
</gene>